<protein>
    <submittedName>
        <fullName evidence="4">Beta-lactamase family protein</fullName>
    </submittedName>
</protein>
<comment type="caution">
    <text evidence="4">The sequence shown here is derived from an EMBL/GenBank/DDBJ whole genome shotgun (WGS) entry which is preliminary data.</text>
</comment>
<dbReference type="AlphaFoldDB" id="A0A0R2I7M4"/>
<gene>
    <name evidence="4" type="ORF">IV74_GL001073</name>
</gene>
<dbReference type="InterPro" id="IPR001466">
    <property type="entry name" value="Beta-lactam-related"/>
</dbReference>
<accession>A0A0R2I7M4</accession>
<evidence type="ECO:0000313" key="4">
    <source>
        <dbReference type="EMBL" id="KRN57818.1"/>
    </source>
</evidence>
<dbReference type="InterPro" id="IPR050491">
    <property type="entry name" value="AmpC-like"/>
</dbReference>
<evidence type="ECO:0000256" key="1">
    <source>
        <dbReference type="ARBA" id="ARBA00004370"/>
    </source>
</evidence>
<dbReference type="eggNOG" id="COG1680">
    <property type="taxonomic scope" value="Bacteria"/>
</dbReference>
<keyword evidence="5" id="KW-1185">Reference proteome</keyword>
<proteinExistence type="predicted"/>
<dbReference type="SUPFAM" id="SSF56601">
    <property type="entry name" value="beta-lactamase/transpeptidase-like"/>
    <property type="match status" value="1"/>
</dbReference>
<dbReference type="GeneID" id="89589580"/>
<dbReference type="PANTHER" id="PTHR46825">
    <property type="entry name" value="D-ALANYL-D-ALANINE-CARBOXYPEPTIDASE/ENDOPEPTIDASE AMPH"/>
    <property type="match status" value="1"/>
</dbReference>
<dbReference type="RefSeq" id="WP_051915595.1">
    <property type="nucleotide sequence ID" value="NZ_JQBS01000001.1"/>
</dbReference>
<feature type="domain" description="Beta-lactamase-related" evidence="3">
    <location>
        <begin position="91"/>
        <end position="373"/>
    </location>
</feature>
<dbReference type="PANTHER" id="PTHR46825:SF11">
    <property type="entry name" value="PENICILLIN-BINDING PROTEIN 4"/>
    <property type="match status" value="1"/>
</dbReference>
<dbReference type="Gene3D" id="3.40.710.10">
    <property type="entry name" value="DD-peptidase/beta-lactamase superfamily"/>
    <property type="match status" value="1"/>
</dbReference>
<dbReference type="EMBL" id="JQBS01000001">
    <property type="protein sequence ID" value="KRN57818.1"/>
    <property type="molecule type" value="Genomic_DNA"/>
</dbReference>
<dbReference type="Pfam" id="PF00144">
    <property type="entry name" value="Beta-lactamase"/>
    <property type="match status" value="1"/>
</dbReference>
<evidence type="ECO:0000313" key="5">
    <source>
        <dbReference type="Proteomes" id="UP000051658"/>
    </source>
</evidence>
<comment type="subcellular location">
    <subcellularLocation>
        <location evidence="1">Membrane</location>
    </subcellularLocation>
</comment>
<organism evidence="4 5">
    <name type="scientific">Carnobacterium divergens DSM 20623</name>
    <dbReference type="NCBI Taxonomy" id="1449336"/>
    <lineage>
        <taxon>Bacteria</taxon>
        <taxon>Bacillati</taxon>
        <taxon>Bacillota</taxon>
        <taxon>Bacilli</taxon>
        <taxon>Lactobacillales</taxon>
        <taxon>Carnobacteriaceae</taxon>
        <taxon>Carnobacterium</taxon>
    </lineage>
</organism>
<dbReference type="GO" id="GO:0016020">
    <property type="term" value="C:membrane"/>
    <property type="evidence" value="ECO:0007669"/>
    <property type="project" value="UniProtKB-SubCell"/>
</dbReference>
<dbReference type="Proteomes" id="UP000051658">
    <property type="component" value="Unassembled WGS sequence"/>
</dbReference>
<dbReference type="InterPro" id="IPR012338">
    <property type="entry name" value="Beta-lactam/transpept-like"/>
</dbReference>
<sequence>MRKISLAIIGLSLVIIGGVFLATPPKKESFAASASHSKIGLYKLKENGLALDTNDSEKLVPNLDNPNDGNKTPELTTKIENLIHPKEFNGTLLVIKNRKVLLNKGYGYANKEINQLNTFQSLYYIGSIEKSITATAIMKLVDEGKIKLTDPIKKYYPTINDNGIITVKQLLTHTSGIVGMKKTGQQVTHNGAVQEVLDQLKIVNNGHWHYTDDDYTLLAGIVERASGTDYTTYVTKNIIEKANLSHTGFYDSFDTDLFHTVAYQKVGNQAYQPLPITKGSLSEEFGAGNMYMTAGDLVKFNQALVDGKLISKTSLDQMQTPGSSESSYGFGMYLGEKTKYSHGVLGGYHSLILISKDGNDGVVVMANEKTPFDILQTAGAILKEADKVETID</sequence>
<keyword evidence="2" id="KW-0472">Membrane</keyword>
<evidence type="ECO:0000256" key="2">
    <source>
        <dbReference type="ARBA" id="ARBA00023136"/>
    </source>
</evidence>
<dbReference type="PATRIC" id="fig|1449336.4.peg.1098"/>
<evidence type="ECO:0000259" key="3">
    <source>
        <dbReference type="Pfam" id="PF00144"/>
    </source>
</evidence>
<name>A0A0R2I7M4_CARDV</name>
<reference evidence="4 5" key="1">
    <citation type="journal article" date="2015" name="Genome Announc.">
        <title>Expanding the biotechnology potential of lactobacilli through comparative genomics of 213 strains and associated genera.</title>
        <authorList>
            <person name="Sun Z."/>
            <person name="Harris H.M."/>
            <person name="McCann A."/>
            <person name="Guo C."/>
            <person name="Argimon S."/>
            <person name="Zhang W."/>
            <person name="Yang X."/>
            <person name="Jeffery I.B."/>
            <person name="Cooney J.C."/>
            <person name="Kagawa T.F."/>
            <person name="Liu W."/>
            <person name="Song Y."/>
            <person name="Salvetti E."/>
            <person name="Wrobel A."/>
            <person name="Rasinkangas P."/>
            <person name="Parkhill J."/>
            <person name="Rea M.C."/>
            <person name="O'Sullivan O."/>
            <person name="Ritari J."/>
            <person name="Douillard F.P."/>
            <person name="Paul Ross R."/>
            <person name="Yang R."/>
            <person name="Briner A.E."/>
            <person name="Felis G.E."/>
            <person name="de Vos W.M."/>
            <person name="Barrangou R."/>
            <person name="Klaenhammer T.R."/>
            <person name="Caufield P.W."/>
            <person name="Cui Y."/>
            <person name="Zhang H."/>
            <person name="O'Toole P.W."/>
        </authorList>
    </citation>
    <scope>NUCLEOTIDE SEQUENCE [LARGE SCALE GENOMIC DNA]</scope>
    <source>
        <strain evidence="4 5">DSM 20623</strain>
    </source>
</reference>